<name>A0ABP4XXF1_9ACTN</name>
<reference evidence="2" key="1">
    <citation type="journal article" date="2019" name="Int. J. Syst. Evol. Microbiol.">
        <title>The Global Catalogue of Microorganisms (GCM) 10K type strain sequencing project: providing services to taxonomists for standard genome sequencing and annotation.</title>
        <authorList>
            <consortium name="The Broad Institute Genomics Platform"/>
            <consortium name="The Broad Institute Genome Sequencing Center for Infectious Disease"/>
            <person name="Wu L."/>
            <person name="Ma J."/>
        </authorList>
    </citation>
    <scope>NUCLEOTIDE SEQUENCE [LARGE SCALE GENOMIC DNA]</scope>
    <source>
        <strain evidence="2">JCM 13250</strain>
    </source>
</reference>
<dbReference type="EMBL" id="BAAALT010000037">
    <property type="protein sequence ID" value="GAA1794664.1"/>
    <property type="molecule type" value="Genomic_DNA"/>
</dbReference>
<dbReference type="RefSeq" id="WP_344127811.1">
    <property type="nucleotide sequence ID" value="NZ_BAAALT010000037.1"/>
</dbReference>
<accession>A0ABP4XXF1</accession>
<organism evidence="1 2">
    <name type="scientific">Luedemannella flava</name>
    <dbReference type="NCBI Taxonomy" id="349316"/>
    <lineage>
        <taxon>Bacteria</taxon>
        <taxon>Bacillati</taxon>
        <taxon>Actinomycetota</taxon>
        <taxon>Actinomycetes</taxon>
        <taxon>Micromonosporales</taxon>
        <taxon>Micromonosporaceae</taxon>
        <taxon>Luedemannella</taxon>
    </lineage>
</organism>
<keyword evidence="2" id="KW-1185">Reference proteome</keyword>
<evidence type="ECO:0000313" key="1">
    <source>
        <dbReference type="EMBL" id="GAA1794664.1"/>
    </source>
</evidence>
<sequence length="128" mass="14078">MILLIAGVVAGPRLDVGGLTIFSGHLNLVHNRDFRGAIRATDRQPVAFFVPDSEPRTAAPAKTWLELGLRRVRTSTNPAVAIFGAYDERVDVAPDPRGGGHQWLQISMQVPVYAVEEMAINYRLTIQD</sequence>
<protein>
    <submittedName>
        <fullName evidence="1">Uncharacterized protein</fullName>
    </submittedName>
</protein>
<evidence type="ECO:0000313" key="2">
    <source>
        <dbReference type="Proteomes" id="UP001500218"/>
    </source>
</evidence>
<gene>
    <name evidence="1" type="ORF">GCM10009682_15500</name>
</gene>
<comment type="caution">
    <text evidence="1">The sequence shown here is derived from an EMBL/GenBank/DDBJ whole genome shotgun (WGS) entry which is preliminary data.</text>
</comment>
<proteinExistence type="predicted"/>
<dbReference type="Proteomes" id="UP001500218">
    <property type="component" value="Unassembled WGS sequence"/>
</dbReference>